<organism evidence="1 2">
    <name type="scientific">Patagioenas fasciata monilis</name>
    <dbReference type="NCBI Taxonomy" id="372326"/>
    <lineage>
        <taxon>Eukaryota</taxon>
        <taxon>Metazoa</taxon>
        <taxon>Chordata</taxon>
        <taxon>Craniata</taxon>
        <taxon>Vertebrata</taxon>
        <taxon>Euteleostomi</taxon>
        <taxon>Archelosauria</taxon>
        <taxon>Archosauria</taxon>
        <taxon>Dinosauria</taxon>
        <taxon>Saurischia</taxon>
        <taxon>Theropoda</taxon>
        <taxon>Coelurosauria</taxon>
        <taxon>Aves</taxon>
        <taxon>Neognathae</taxon>
        <taxon>Neoaves</taxon>
        <taxon>Columbimorphae</taxon>
        <taxon>Columbiformes</taxon>
        <taxon>Columbidae</taxon>
        <taxon>Patagioenas</taxon>
    </lineage>
</organism>
<accession>A0A1V4IGQ7</accession>
<dbReference type="AlphaFoldDB" id="A0A1V4IGQ7"/>
<proteinExistence type="predicted"/>
<comment type="caution">
    <text evidence="1">The sequence shown here is derived from an EMBL/GenBank/DDBJ whole genome shotgun (WGS) entry which is preliminary data.</text>
</comment>
<evidence type="ECO:0000313" key="1">
    <source>
        <dbReference type="EMBL" id="OPJ58855.1"/>
    </source>
</evidence>
<dbReference type="Proteomes" id="UP000190648">
    <property type="component" value="Unassembled WGS sequence"/>
</dbReference>
<keyword evidence="2" id="KW-1185">Reference proteome</keyword>
<evidence type="ECO:0000313" key="2">
    <source>
        <dbReference type="Proteomes" id="UP000190648"/>
    </source>
</evidence>
<dbReference type="EMBL" id="LSYS01009753">
    <property type="protein sequence ID" value="OPJ58855.1"/>
    <property type="molecule type" value="Genomic_DNA"/>
</dbReference>
<sequence length="108" mass="11977">MVLSSLTGRCFLVEQTRAWAERGGVRWRSLPHHSTDINICSTCCPRQNSFLQRPRAESTVSSRMPILTYFTCQIFAGTIAAENPAAKFSALDRQTAALGGETEARRLT</sequence>
<gene>
    <name evidence="1" type="ORF">AV530_000594</name>
</gene>
<name>A0A1V4IGQ7_PATFA</name>
<reference evidence="1 2" key="1">
    <citation type="submission" date="2016-02" db="EMBL/GenBank/DDBJ databases">
        <title>Band-tailed pigeon sequencing and assembly.</title>
        <authorList>
            <person name="Soares A.E."/>
            <person name="Novak B.J."/>
            <person name="Rice E.S."/>
            <person name="O'Connell B."/>
            <person name="Chang D."/>
            <person name="Weber S."/>
            <person name="Shapiro B."/>
        </authorList>
    </citation>
    <scope>NUCLEOTIDE SEQUENCE [LARGE SCALE GENOMIC DNA]</scope>
    <source>
        <strain evidence="1">BTP2013</strain>
        <tissue evidence="1">Blood</tissue>
    </source>
</reference>
<protein>
    <submittedName>
        <fullName evidence="1">Uncharacterized protein</fullName>
    </submittedName>
</protein>